<evidence type="ECO:0000259" key="2">
    <source>
        <dbReference type="Pfam" id="PF09990"/>
    </source>
</evidence>
<organism evidence="3 4">
    <name type="scientific">Nostoc punctiforme NIES-2108</name>
    <dbReference type="NCBI Taxonomy" id="1356359"/>
    <lineage>
        <taxon>Bacteria</taxon>
        <taxon>Bacillati</taxon>
        <taxon>Cyanobacteriota</taxon>
        <taxon>Cyanophyceae</taxon>
        <taxon>Nostocales</taxon>
        <taxon>Nostocaceae</taxon>
        <taxon>Nostoc</taxon>
    </lineage>
</organism>
<keyword evidence="1" id="KW-0472">Membrane</keyword>
<name>A0A367RN54_NOSPU</name>
<proteinExistence type="predicted"/>
<keyword evidence="1" id="KW-0812">Transmembrane</keyword>
<feature type="domain" description="DUF2231" evidence="2">
    <location>
        <begin position="22"/>
        <end position="189"/>
    </location>
</feature>
<keyword evidence="1" id="KW-1133">Transmembrane helix</keyword>
<evidence type="ECO:0000313" key="4">
    <source>
        <dbReference type="Proteomes" id="UP000252085"/>
    </source>
</evidence>
<gene>
    <name evidence="3" type="ORF">A6769_14645</name>
</gene>
<dbReference type="AlphaFoldDB" id="A0A367RN54"/>
<reference evidence="3 4" key="1">
    <citation type="submission" date="2016-04" db="EMBL/GenBank/DDBJ databases">
        <authorList>
            <person name="Evans L.H."/>
            <person name="Alamgir A."/>
            <person name="Owens N."/>
            <person name="Weber N.D."/>
            <person name="Virtaneva K."/>
            <person name="Barbian K."/>
            <person name="Babar A."/>
            <person name="Rosenke K."/>
        </authorList>
    </citation>
    <scope>NUCLEOTIDE SEQUENCE [LARGE SCALE GENOMIC DNA]</scope>
    <source>
        <strain evidence="3">NIES-2108</strain>
    </source>
</reference>
<comment type="caution">
    <text evidence="3">The sequence shown here is derived from an EMBL/GenBank/DDBJ whole genome shotgun (WGS) entry which is preliminary data.</text>
</comment>
<accession>A0A367RN54</accession>
<feature type="transmembrane region" description="Helical" evidence="1">
    <location>
        <begin position="72"/>
        <end position="95"/>
    </location>
</feature>
<evidence type="ECO:0000313" key="3">
    <source>
        <dbReference type="EMBL" id="RCJ36742.1"/>
    </source>
</evidence>
<dbReference type="InterPro" id="IPR019251">
    <property type="entry name" value="DUF2231_TM"/>
</dbReference>
<dbReference type="Proteomes" id="UP000252085">
    <property type="component" value="Unassembled WGS sequence"/>
</dbReference>
<evidence type="ECO:0000256" key="1">
    <source>
        <dbReference type="SAM" id="Phobius"/>
    </source>
</evidence>
<sequence>MNSELINQLTDSLGPNGLPYTIPIHPNLVHLTIGLFIIAMTFDIVGVLFPFEKWVFKFLAITVERDNLFAVGWYNMLAASIITFFTVGAGFYEMLLAAPPADMKSAWGLQAMETMLWHGVGGVFLLALIVGMTIWRAWQRFVWGKQEYKQTDREVQWIYLFAGIAIMFILYIHGTLGAQLAAEFGVHNTADNLLRSHQDLNTTLK</sequence>
<dbReference type="EMBL" id="LXQE01000147">
    <property type="protein sequence ID" value="RCJ36742.1"/>
    <property type="molecule type" value="Genomic_DNA"/>
</dbReference>
<feature type="transmembrane region" description="Helical" evidence="1">
    <location>
        <begin position="115"/>
        <end position="135"/>
    </location>
</feature>
<dbReference type="Pfam" id="PF09990">
    <property type="entry name" value="DUF2231"/>
    <property type="match status" value="1"/>
</dbReference>
<protein>
    <recommendedName>
        <fullName evidence="2">DUF2231 domain-containing protein</fullName>
    </recommendedName>
</protein>
<feature type="transmembrane region" description="Helical" evidence="1">
    <location>
        <begin position="156"/>
        <end position="174"/>
    </location>
</feature>
<feature type="transmembrane region" description="Helical" evidence="1">
    <location>
        <begin position="28"/>
        <end position="51"/>
    </location>
</feature>